<name>A0A345NMJ9_9MICO</name>
<evidence type="ECO:0000313" key="3">
    <source>
        <dbReference type="Proteomes" id="UP000253790"/>
    </source>
</evidence>
<evidence type="ECO:0000313" key="2">
    <source>
        <dbReference type="EMBL" id="AXH96257.1"/>
    </source>
</evidence>
<dbReference type="AlphaFoldDB" id="A0A345NMJ9"/>
<reference evidence="2 3" key="1">
    <citation type="submission" date="2018-07" db="EMBL/GenBank/DDBJ databases">
        <title>Complete genome sequencing of Ornithinimicrobium sp. AMA3305.</title>
        <authorList>
            <person name="Bae J.-W."/>
        </authorList>
    </citation>
    <scope>NUCLEOTIDE SEQUENCE [LARGE SCALE GENOMIC DNA]</scope>
    <source>
        <strain evidence="2 3">AMA3305</strain>
    </source>
</reference>
<organism evidence="2 3">
    <name type="scientific">Ornithinimicrobium avium</name>
    <dbReference type="NCBI Taxonomy" id="2283195"/>
    <lineage>
        <taxon>Bacteria</taxon>
        <taxon>Bacillati</taxon>
        <taxon>Actinomycetota</taxon>
        <taxon>Actinomycetes</taxon>
        <taxon>Micrococcales</taxon>
        <taxon>Ornithinimicrobiaceae</taxon>
        <taxon>Ornithinimicrobium</taxon>
    </lineage>
</organism>
<feature type="region of interest" description="Disordered" evidence="1">
    <location>
        <begin position="57"/>
        <end position="84"/>
    </location>
</feature>
<proteinExistence type="predicted"/>
<keyword evidence="3" id="KW-1185">Reference proteome</keyword>
<dbReference type="OrthoDB" id="4859011at2"/>
<protein>
    <submittedName>
        <fullName evidence="2">Uncharacterized protein</fullName>
    </submittedName>
</protein>
<gene>
    <name evidence="2" type="ORF">DV701_09060</name>
</gene>
<dbReference type="PROSITE" id="PS51257">
    <property type="entry name" value="PROKAR_LIPOPROTEIN"/>
    <property type="match status" value="1"/>
</dbReference>
<dbReference type="Proteomes" id="UP000253790">
    <property type="component" value="Chromosome"/>
</dbReference>
<dbReference type="EMBL" id="CP031229">
    <property type="protein sequence ID" value="AXH96257.1"/>
    <property type="molecule type" value="Genomic_DNA"/>
</dbReference>
<sequence>MGCVTGRRRTAHLALPLALALTLGGCGTVVDWPARVPEATVPPEAVGSAPQVPAAVDEGLRTDGPAPTTEGSTGKEPTEEPVVSKVSGLVPLGREDLADLAAELDRALTSGDEEEWIAFFDGDEDLLEQQRRWFRGVQAVPMDVREILPETVVSSDTPEGTVVQLVLAHQISGADPVPAVETYRVTVQRPPGGEPRITRMAGQDRQDGHPQLWDLQALAVTVTDDLVVLAPQGRESDVAAVLPGLESATANVFLDFDEGPRDRLVVQLADADDLRAITDDQELAVDPAGVAMTSAGLAERPERGEVGVTYSRDEHVDRIVLDLDLLPGDLTFGTPPGGFGLMRHEGVHAVVDGAPGVRPPVWVWEGLAQWYGFRRDYVLDDAYRAVVTGSSGQPLELPDSFDDYYYDSPEAGDLAYASSAMVFTFLEQRFGFETARDAGVGLTQVDGWVDTSDADALLGRLTGMTLEGLEQEWAAWALASYG</sequence>
<evidence type="ECO:0000256" key="1">
    <source>
        <dbReference type="SAM" id="MobiDB-lite"/>
    </source>
</evidence>
<accession>A0A345NMJ9</accession>
<dbReference type="KEGG" id="orn:DV701_09060"/>